<dbReference type="EMBL" id="CP056775">
    <property type="protein sequence ID" value="QRR02399.1"/>
    <property type="molecule type" value="Genomic_DNA"/>
</dbReference>
<keyword evidence="2" id="KW-1185">Reference proteome</keyword>
<accession>A0ABX7I8Z4</accession>
<organism evidence="1 2">
    <name type="scientific">Dyadobacter sandarakinus</name>
    <dbReference type="NCBI Taxonomy" id="2747268"/>
    <lineage>
        <taxon>Bacteria</taxon>
        <taxon>Pseudomonadati</taxon>
        <taxon>Bacteroidota</taxon>
        <taxon>Cytophagia</taxon>
        <taxon>Cytophagales</taxon>
        <taxon>Spirosomataceae</taxon>
        <taxon>Dyadobacter</taxon>
    </lineage>
</organism>
<protein>
    <recommendedName>
        <fullName evidence="3">SprT-like family protein</fullName>
    </recommendedName>
</protein>
<gene>
    <name evidence="1" type="ORF">HWI92_16520</name>
</gene>
<reference evidence="1 2" key="1">
    <citation type="submission" date="2020-06" db="EMBL/GenBank/DDBJ databases">
        <title>Dyadobacter sandarakinus sp. nov., isolated from the soil of the Arctic Yellow River Station.</title>
        <authorList>
            <person name="Zhang Y."/>
            <person name="Peng F."/>
        </authorList>
    </citation>
    <scope>NUCLEOTIDE SEQUENCE [LARGE SCALE GENOMIC DNA]</scope>
    <source>
        <strain evidence="1 2">Q3-56</strain>
    </source>
</reference>
<evidence type="ECO:0000313" key="1">
    <source>
        <dbReference type="EMBL" id="QRR02399.1"/>
    </source>
</evidence>
<evidence type="ECO:0000313" key="2">
    <source>
        <dbReference type="Proteomes" id="UP000612680"/>
    </source>
</evidence>
<sequence>MKIGLFFFYLGMKNTSIGSYIPAPAIDYCEALRRQYPFDFLLSRPRRTRLGDFTVKPGVPPRITVNANLNPYNFLITYLHEIAHCVVHYQYRGRGKKRPAPHGKEWKQAFSALLQPVMNESIFPEDILHALVRYSQNPGATTGGDPALIQAIRKYDVQSLTPGKVALVQLNEGTNFVFQNRQFIRGSVRRTRVLCTDKISRRLYTIPAHALVEAC</sequence>
<proteinExistence type="predicted"/>
<evidence type="ECO:0008006" key="3">
    <source>
        <dbReference type="Google" id="ProtNLM"/>
    </source>
</evidence>
<name>A0ABX7I8Z4_9BACT</name>
<dbReference type="Proteomes" id="UP000612680">
    <property type="component" value="Chromosome"/>
</dbReference>